<comment type="caution">
    <text evidence="1">The sequence shown here is derived from an EMBL/GenBank/DDBJ whole genome shotgun (WGS) entry which is preliminary data.</text>
</comment>
<protein>
    <submittedName>
        <fullName evidence="1">HEAT repeat protein</fullName>
    </submittedName>
</protein>
<keyword evidence="2" id="KW-1185">Reference proteome</keyword>
<accession>A0A4R6J9J9</accession>
<dbReference type="Pfam" id="PF13646">
    <property type="entry name" value="HEAT_2"/>
    <property type="match status" value="1"/>
</dbReference>
<dbReference type="InterPro" id="IPR016024">
    <property type="entry name" value="ARM-type_fold"/>
</dbReference>
<organism evidence="1 2">
    <name type="scientific">Paractinoplanes brasiliensis</name>
    <dbReference type="NCBI Taxonomy" id="52695"/>
    <lineage>
        <taxon>Bacteria</taxon>
        <taxon>Bacillati</taxon>
        <taxon>Actinomycetota</taxon>
        <taxon>Actinomycetes</taxon>
        <taxon>Micromonosporales</taxon>
        <taxon>Micromonosporaceae</taxon>
        <taxon>Paractinoplanes</taxon>
    </lineage>
</organism>
<dbReference type="Gene3D" id="1.25.10.10">
    <property type="entry name" value="Leucine-rich Repeat Variant"/>
    <property type="match status" value="1"/>
</dbReference>
<gene>
    <name evidence="1" type="ORF">C8E87_7323</name>
</gene>
<dbReference type="OrthoDB" id="292843at2"/>
<proteinExistence type="predicted"/>
<dbReference type="Proteomes" id="UP000294901">
    <property type="component" value="Unassembled WGS sequence"/>
</dbReference>
<dbReference type="AlphaFoldDB" id="A0A4R6J9J9"/>
<dbReference type="EMBL" id="SNWR01000002">
    <property type="protein sequence ID" value="TDO31887.1"/>
    <property type="molecule type" value="Genomic_DNA"/>
</dbReference>
<dbReference type="RefSeq" id="WP_133877929.1">
    <property type="nucleotide sequence ID" value="NZ_BOMD01000042.1"/>
</dbReference>
<dbReference type="SUPFAM" id="SSF48371">
    <property type="entry name" value="ARM repeat"/>
    <property type="match status" value="1"/>
</dbReference>
<reference evidence="1 2" key="1">
    <citation type="submission" date="2019-03" db="EMBL/GenBank/DDBJ databases">
        <title>Sequencing the genomes of 1000 actinobacteria strains.</title>
        <authorList>
            <person name="Klenk H.-P."/>
        </authorList>
    </citation>
    <scope>NUCLEOTIDE SEQUENCE [LARGE SCALE GENOMIC DNA]</scope>
    <source>
        <strain evidence="1 2">DSM 43805</strain>
    </source>
</reference>
<sequence>MLETLDDVPWSDIHHAYGPAGDLPAQLRALLSGDADVRREAYGECYSNIFHQGTRYEASSYAAPFLLEMLASPSTPERDELIELLVALAIGYDAPWLPHGLDSSSLKPVELRVHEAVSEGVPLFARLLEDDDVAVRRSAAFALGWFPARAVVSVSPLAWALLDADESVAATAAIALGLIGDGHAPASEVLEASFAGPRPLLRAGAAIGLARLLGHDTPAEVVGELQRWAADVEPPAAPGPEPRGVGPGAETGVRFYDGDLPGYASLALRLVAKMP</sequence>
<evidence type="ECO:0000313" key="2">
    <source>
        <dbReference type="Proteomes" id="UP000294901"/>
    </source>
</evidence>
<dbReference type="InterPro" id="IPR011989">
    <property type="entry name" value="ARM-like"/>
</dbReference>
<name>A0A4R6J9J9_9ACTN</name>
<evidence type="ECO:0000313" key="1">
    <source>
        <dbReference type="EMBL" id="TDO31887.1"/>
    </source>
</evidence>